<keyword evidence="2" id="KW-1185">Reference proteome</keyword>
<name>A0A7W5TRG4_9MICC</name>
<dbReference type="EMBL" id="JACIBT010000025">
    <property type="protein sequence ID" value="MBB3668501.1"/>
    <property type="molecule type" value="Genomic_DNA"/>
</dbReference>
<accession>A0A7W5TRG4</accession>
<comment type="caution">
    <text evidence="1">The sequence shown here is derived from an EMBL/GenBank/DDBJ whole genome shotgun (WGS) entry which is preliminary data.</text>
</comment>
<dbReference type="Proteomes" id="UP000547528">
    <property type="component" value="Unassembled WGS sequence"/>
</dbReference>
<protein>
    <submittedName>
        <fullName evidence="1">Uncharacterized protein</fullName>
    </submittedName>
</protein>
<sequence>MFYTASILKMPTERHPMKKYSKRELNQHSGRILREVAEDLGIEVRWPG</sequence>
<evidence type="ECO:0000313" key="2">
    <source>
        <dbReference type="Proteomes" id="UP000547528"/>
    </source>
</evidence>
<gene>
    <name evidence="1" type="ORF">FHX47_002141</name>
</gene>
<organism evidence="1 2">
    <name type="scientific">Garicola koreensis</name>
    <dbReference type="NCBI Taxonomy" id="1262554"/>
    <lineage>
        <taxon>Bacteria</taxon>
        <taxon>Bacillati</taxon>
        <taxon>Actinomycetota</taxon>
        <taxon>Actinomycetes</taxon>
        <taxon>Micrococcales</taxon>
        <taxon>Micrococcaceae</taxon>
        <taxon>Garicola</taxon>
    </lineage>
</organism>
<evidence type="ECO:0000313" key="1">
    <source>
        <dbReference type="EMBL" id="MBB3668501.1"/>
    </source>
</evidence>
<reference evidence="1 2" key="1">
    <citation type="submission" date="2020-08" db="EMBL/GenBank/DDBJ databases">
        <title>Sequencing the genomes of 1000 actinobacteria strains.</title>
        <authorList>
            <person name="Klenk H.-P."/>
        </authorList>
    </citation>
    <scope>NUCLEOTIDE SEQUENCE [LARGE SCALE GENOMIC DNA]</scope>
    <source>
        <strain evidence="1 2">DSM 28238</strain>
    </source>
</reference>
<proteinExistence type="predicted"/>
<dbReference type="AlphaFoldDB" id="A0A7W5TRG4"/>